<evidence type="ECO:0000256" key="2">
    <source>
        <dbReference type="ARBA" id="ARBA00023157"/>
    </source>
</evidence>
<reference evidence="6" key="3">
    <citation type="submission" date="2025-09" db="UniProtKB">
        <authorList>
            <consortium name="Ensembl"/>
        </authorList>
    </citation>
    <scope>IDENTIFICATION</scope>
</reference>
<keyword evidence="2" id="KW-1015">Disulfide bond</keyword>
<dbReference type="Proteomes" id="UP000314981">
    <property type="component" value="Chromosome 18"/>
</dbReference>
<dbReference type="InterPro" id="IPR035976">
    <property type="entry name" value="Sushi/SCR/CCP_sf"/>
</dbReference>
<feature type="chain" id="PRO_5021409412" description="Sushi domain-containing protein" evidence="4">
    <location>
        <begin position="19"/>
        <end position="90"/>
    </location>
</feature>
<name>A0A4W2E1W0_BOBOX</name>
<feature type="domain" description="Sushi" evidence="5">
    <location>
        <begin position="29"/>
        <end position="86"/>
    </location>
</feature>
<comment type="caution">
    <text evidence="3">Lacks conserved residue(s) required for the propagation of feature annotation.</text>
</comment>
<dbReference type="FunFam" id="2.10.70.10:FF:000048">
    <property type="entry name" value="Haptoglobin"/>
    <property type="match status" value="1"/>
</dbReference>
<feature type="signal peptide" evidence="4">
    <location>
        <begin position="1"/>
        <end position="18"/>
    </location>
</feature>
<dbReference type="InterPro" id="IPR000436">
    <property type="entry name" value="Sushi_SCR_CCP_dom"/>
</dbReference>
<dbReference type="OMA" id="HWINKAV"/>
<keyword evidence="3" id="KW-0768">Sushi</keyword>
<protein>
    <recommendedName>
        <fullName evidence="5">Sushi domain-containing protein</fullName>
    </recommendedName>
</protein>
<proteinExistence type="predicted"/>
<dbReference type="Gene3D" id="2.10.70.10">
    <property type="entry name" value="Complement Module, domain 1"/>
    <property type="match status" value="1"/>
</dbReference>
<dbReference type="PROSITE" id="PS50923">
    <property type="entry name" value="SUSHI"/>
    <property type="match status" value="1"/>
</dbReference>
<evidence type="ECO:0000256" key="4">
    <source>
        <dbReference type="SAM" id="SignalP"/>
    </source>
</evidence>
<evidence type="ECO:0000313" key="6">
    <source>
        <dbReference type="Ensembl" id="ENSBIXP00000033176.1"/>
    </source>
</evidence>
<evidence type="ECO:0000256" key="1">
    <source>
        <dbReference type="ARBA" id="ARBA00022729"/>
    </source>
</evidence>
<reference evidence="6 7" key="1">
    <citation type="submission" date="2018-11" db="EMBL/GenBank/DDBJ databases">
        <title>Haplotype-resolved cattle genomes.</title>
        <authorList>
            <person name="Low W.Y."/>
            <person name="Tearle R."/>
            <person name="Bickhart D.M."/>
            <person name="Rosen B.D."/>
            <person name="Koren S."/>
            <person name="Rhie A."/>
            <person name="Hiendleder S."/>
            <person name="Phillippy A.M."/>
            <person name="Smith T.P.L."/>
            <person name="Williams J.L."/>
        </authorList>
    </citation>
    <scope>NUCLEOTIDE SEQUENCE [LARGE SCALE GENOMIC DNA]</scope>
</reference>
<accession>A0A4W2E1W0</accession>
<dbReference type="SUPFAM" id="SSF57535">
    <property type="entry name" value="Complement control module/SCR domain"/>
    <property type="match status" value="1"/>
</dbReference>
<evidence type="ECO:0000256" key="3">
    <source>
        <dbReference type="PROSITE-ProRule" id="PRU00302"/>
    </source>
</evidence>
<dbReference type="STRING" id="30522.A0A4W2E1W0"/>
<evidence type="ECO:0000313" key="7">
    <source>
        <dbReference type="Proteomes" id="UP000314981"/>
    </source>
</evidence>
<keyword evidence="1 4" id="KW-0732">Signal</keyword>
<dbReference type="Ensembl" id="ENSBIXT00000019231.1">
    <property type="protein sequence ID" value="ENSBIXP00000033176.1"/>
    <property type="gene ID" value="ENSBIXG00000015905.1"/>
</dbReference>
<reference evidence="6" key="2">
    <citation type="submission" date="2025-08" db="UniProtKB">
        <authorList>
            <consortium name="Ensembl"/>
        </authorList>
    </citation>
    <scope>IDENTIFICATION</scope>
</reference>
<organism evidence="6 7">
    <name type="scientific">Bos indicus x Bos taurus</name>
    <name type="common">Hybrid cattle</name>
    <dbReference type="NCBI Taxonomy" id="30522"/>
    <lineage>
        <taxon>Eukaryota</taxon>
        <taxon>Metazoa</taxon>
        <taxon>Chordata</taxon>
        <taxon>Craniata</taxon>
        <taxon>Vertebrata</taxon>
        <taxon>Euteleostomi</taxon>
        <taxon>Mammalia</taxon>
        <taxon>Eutheria</taxon>
        <taxon>Laurasiatheria</taxon>
        <taxon>Artiodactyla</taxon>
        <taxon>Ruminantia</taxon>
        <taxon>Pecora</taxon>
        <taxon>Bovidae</taxon>
        <taxon>Bovinae</taxon>
        <taxon>Bos</taxon>
    </lineage>
</organism>
<sequence length="90" mass="10033">MSALQAVVTLLLCGQLLAVETGSEATVDDSCPEPPKIENGYVEYLVRYQCKPYYTLRTCGDGVYTFNSKKQWINKNIGQKLPECEAAHTE</sequence>
<dbReference type="AlphaFoldDB" id="A0A4W2E1W0"/>
<dbReference type="CDD" id="cd00033">
    <property type="entry name" value="CCP"/>
    <property type="match status" value="1"/>
</dbReference>
<evidence type="ECO:0000259" key="5">
    <source>
        <dbReference type="PROSITE" id="PS50923"/>
    </source>
</evidence>
<keyword evidence="7" id="KW-1185">Reference proteome</keyword>